<comment type="function">
    <text evidence="1 10">Role in flagellar biosynthesis.</text>
</comment>
<keyword evidence="11" id="KW-0969">Cilium</keyword>
<dbReference type="GO" id="GO:0005886">
    <property type="term" value="C:plasma membrane"/>
    <property type="evidence" value="ECO:0007669"/>
    <property type="project" value="UniProtKB-SubCell"/>
</dbReference>
<name>A0AB39VTJ7_9GAMM</name>
<feature type="transmembrane region" description="Helical" evidence="10">
    <location>
        <begin position="81"/>
        <end position="106"/>
    </location>
</feature>
<evidence type="ECO:0000256" key="4">
    <source>
        <dbReference type="ARBA" id="ARBA00022475"/>
    </source>
</evidence>
<evidence type="ECO:0000256" key="10">
    <source>
        <dbReference type="RuleBase" id="RU362071"/>
    </source>
</evidence>
<keyword evidence="11" id="KW-0966">Cell projection</keyword>
<evidence type="ECO:0000256" key="1">
    <source>
        <dbReference type="ARBA" id="ARBA00002578"/>
    </source>
</evidence>
<evidence type="ECO:0000256" key="2">
    <source>
        <dbReference type="ARBA" id="ARBA00009772"/>
    </source>
</evidence>
<organism evidence="11">
    <name type="scientific">Rouxiella sp. WC2420</name>
    <dbReference type="NCBI Taxonomy" id="3234145"/>
    <lineage>
        <taxon>Bacteria</taxon>
        <taxon>Pseudomonadati</taxon>
        <taxon>Pseudomonadota</taxon>
        <taxon>Gammaproteobacteria</taxon>
        <taxon>Enterobacterales</taxon>
        <taxon>Yersiniaceae</taxon>
        <taxon>Rouxiella</taxon>
    </lineage>
</organism>
<dbReference type="NCBIfam" id="TIGR01400">
    <property type="entry name" value="fliR"/>
    <property type="match status" value="1"/>
</dbReference>
<accession>A0AB39VTJ7</accession>
<dbReference type="RefSeq" id="WP_369789348.1">
    <property type="nucleotide sequence ID" value="NZ_CP165628.1"/>
</dbReference>
<reference evidence="11" key="1">
    <citation type="submission" date="2024-07" db="EMBL/GenBank/DDBJ databases">
        <authorList>
            <person name="Biller S.J."/>
        </authorList>
    </citation>
    <scope>NUCLEOTIDE SEQUENCE</scope>
    <source>
        <strain evidence="11">WC2420</strain>
    </source>
</reference>
<dbReference type="GO" id="GO:0009425">
    <property type="term" value="C:bacterial-type flagellum basal body"/>
    <property type="evidence" value="ECO:0007669"/>
    <property type="project" value="UniProtKB-SubCell"/>
</dbReference>
<evidence type="ECO:0000256" key="5">
    <source>
        <dbReference type="ARBA" id="ARBA00022692"/>
    </source>
</evidence>
<protein>
    <recommendedName>
        <fullName evidence="3 9">Flagellar biosynthetic protein FliR</fullName>
    </recommendedName>
</protein>
<evidence type="ECO:0000256" key="9">
    <source>
        <dbReference type="NCBIfam" id="TIGR01400"/>
    </source>
</evidence>
<keyword evidence="7 10" id="KW-0472">Membrane</keyword>
<dbReference type="EMBL" id="CP165628">
    <property type="protein sequence ID" value="XDU72607.1"/>
    <property type="molecule type" value="Genomic_DNA"/>
</dbReference>
<feature type="transmembrane region" description="Helical" evidence="10">
    <location>
        <begin position="127"/>
        <end position="154"/>
    </location>
</feature>
<feature type="transmembrane region" description="Helical" evidence="10">
    <location>
        <begin position="174"/>
        <end position="203"/>
    </location>
</feature>
<proteinExistence type="inferred from homology"/>
<dbReference type="PANTHER" id="PTHR30065:SF8">
    <property type="entry name" value="FLAGELLAR BIOSYNTHETIC PROTEIN FLIR"/>
    <property type="match status" value="1"/>
</dbReference>
<keyword evidence="6 10" id="KW-1133">Transmembrane helix</keyword>
<feature type="transmembrane region" description="Helical" evidence="10">
    <location>
        <begin position="12"/>
        <end position="31"/>
    </location>
</feature>
<feature type="transmembrane region" description="Helical" evidence="10">
    <location>
        <begin position="43"/>
        <end position="61"/>
    </location>
</feature>
<dbReference type="InterPro" id="IPR002010">
    <property type="entry name" value="T3SS_IM_R"/>
</dbReference>
<evidence type="ECO:0000256" key="3">
    <source>
        <dbReference type="ARBA" id="ARBA00021717"/>
    </source>
</evidence>
<keyword evidence="4 10" id="KW-1003">Cell membrane</keyword>
<dbReference type="GO" id="GO:0044780">
    <property type="term" value="P:bacterial-type flagellum assembly"/>
    <property type="evidence" value="ECO:0007669"/>
    <property type="project" value="UniProtKB-UniRule"/>
</dbReference>
<comment type="similarity">
    <text evidence="2 10">Belongs to the FliR/MopE/SpaR family.</text>
</comment>
<evidence type="ECO:0000313" key="11">
    <source>
        <dbReference type="EMBL" id="XDU72607.1"/>
    </source>
</evidence>
<feature type="transmembrane region" description="Helical" evidence="10">
    <location>
        <begin position="215"/>
        <end position="235"/>
    </location>
</feature>
<dbReference type="PANTHER" id="PTHR30065">
    <property type="entry name" value="FLAGELLAR BIOSYNTHETIC PROTEIN FLIR"/>
    <property type="match status" value="1"/>
</dbReference>
<dbReference type="Pfam" id="PF01311">
    <property type="entry name" value="Bac_export_1"/>
    <property type="match status" value="1"/>
</dbReference>
<gene>
    <name evidence="11" type="primary">fliR</name>
    <name evidence="11" type="ORF">AB3G37_00285</name>
</gene>
<comment type="subcellular location">
    <subcellularLocation>
        <location evidence="10">Cell membrane</location>
        <topology evidence="10">Multi-pass membrane protein</topology>
    </subcellularLocation>
    <subcellularLocation>
        <location evidence="10">Bacterial flagellum basal body</location>
    </subcellularLocation>
</comment>
<evidence type="ECO:0000256" key="6">
    <source>
        <dbReference type="ARBA" id="ARBA00022989"/>
    </source>
</evidence>
<evidence type="ECO:0000256" key="7">
    <source>
        <dbReference type="ARBA" id="ARBA00023136"/>
    </source>
</evidence>
<dbReference type="AlphaFoldDB" id="A0AB39VTJ7"/>
<keyword evidence="5 10" id="KW-0812">Transmembrane</keyword>
<keyword evidence="8 10" id="KW-0975">Bacterial flagellum</keyword>
<dbReference type="PRINTS" id="PR00953">
    <property type="entry name" value="TYPE3IMRPROT"/>
</dbReference>
<dbReference type="GO" id="GO:0006605">
    <property type="term" value="P:protein targeting"/>
    <property type="evidence" value="ECO:0007669"/>
    <property type="project" value="UniProtKB-UniRule"/>
</dbReference>
<sequence length="263" mass="29168">MMVDIDINALVSPLLALWLPFVRILSFLHFCPILDQKAFSRKLKIVASLLLSILMTPMLHHPPLIGELFSMKALVLMGEQILWGLLFGMMLQMVFVTLETAGSILSMNMGLSMAVMNDPSSGASTTVISQIIFAMSALLFFSMDCHLLFITILYKGFTFWPMGEAINTASLRNLALSLGWIMSAATLMALPTTFIMLTVQGVFGLLNRISPALNLFSLGFPICMLFGLLCLILLVTNVPEHYLNLTNEVLRHLDLLRGQDVVR</sequence>
<evidence type="ECO:0000256" key="8">
    <source>
        <dbReference type="ARBA" id="ARBA00023143"/>
    </source>
</evidence>
<dbReference type="InterPro" id="IPR006303">
    <property type="entry name" value="FliR"/>
</dbReference>
<keyword evidence="11" id="KW-0282">Flagellum</keyword>